<dbReference type="Pfam" id="PF00160">
    <property type="entry name" value="Pro_isomerase"/>
    <property type="match status" value="1"/>
</dbReference>
<reference evidence="6 7" key="1">
    <citation type="submission" date="2018-06" db="EMBL/GenBank/DDBJ databases">
        <authorList>
            <consortium name="Pathogen Informatics"/>
            <person name="Doyle S."/>
        </authorList>
    </citation>
    <scope>NUCLEOTIDE SEQUENCE [LARGE SCALE GENOMIC DNA]</scope>
    <source>
        <strain evidence="6 7">NCTC11190</strain>
    </source>
</reference>
<comment type="function">
    <text evidence="4">PPIases accelerate the folding of proteins. It catalyzes the cis-trans isomerization of proline imidic peptide bonds in oligopeptides.</text>
</comment>
<sequence>MVEQNVKLGQKIRCLLAAVSCCLLALPGTAKKKTLVAGQGAHYEVAMKTSEGSIRFRLFNDTPKHRDNFVKLAERGFYDNVLFHRVIRDFMIQAGDPESVEASQVKVYGNADAGYKLDAEIVPRYYHKRGAVAAAREGDEANPSRQSSSSQFYIVTGRVQNDSTLTAARNKIAERAADPEGAQITAEREKVYRTVGGAPHLDGSYTIFGEVVSGMGTVMKISKLPTDSQDRPKGEDVYIKNVKIKTVKDRKRDK</sequence>
<dbReference type="Proteomes" id="UP000255233">
    <property type="component" value="Unassembled WGS sequence"/>
</dbReference>
<organism evidence="6 7">
    <name type="scientific">Rikenella microfusus</name>
    <dbReference type="NCBI Taxonomy" id="28139"/>
    <lineage>
        <taxon>Bacteria</taxon>
        <taxon>Pseudomonadati</taxon>
        <taxon>Bacteroidota</taxon>
        <taxon>Bacteroidia</taxon>
        <taxon>Bacteroidales</taxon>
        <taxon>Rikenellaceae</taxon>
        <taxon>Rikenella</taxon>
    </lineage>
</organism>
<dbReference type="EMBL" id="UGVL01000001">
    <property type="protein sequence ID" value="SUE33186.1"/>
    <property type="molecule type" value="Genomic_DNA"/>
</dbReference>
<keyword evidence="2 4" id="KW-0697">Rotamase</keyword>
<gene>
    <name evidence="6" type="ORF">NCTC11190_00383</name>
</gene>
<keyword evidence="3 4" id="KW-0413">Isomerase</keyword>
<comment type="similarity">
    <text evidence="1 4">Belongs to the cyclophilin-type PPIase family.</text>
</comment>
<dbReference type="RefSeq" id="WP_084135312.1">
    <property type="nucleotide sequence ID" value="NZ_UGVL01000001.1"/>
</dbReference>
<dbReference type="GO" id="GO:0003755">
    <property type="term" value="F:peptidyl-prolyl cis-trans isomerase activity"/>
    <property type="evidence" value="ECO:0007669"/>
    <property type="project" value="UniProtKB-UniRule"/>
</dbReference>
<evidence type="ECO:0000256" key="4">
    <source>
        <dbReference type="RuleBase" id="RU363019"/>
    </source>
</evidence>
<evidence type="ECO:0000256" key="2">
    <source>
        <dbReference type="ARBA" id="ARBA00023110"/>
    </source>
</evidence>
<dbReference type="OrthoDB" id="9807797at2"/>
<evidence type="ECO:0000313" key="7">
    <source>
        <dbReference type="Proteomes" id="UP000255233"/>
    </source>
</evidence>
<dbReference type="PROSITE" id="PS50072">
    <property type="entry name" value="CSA_PPIASE_2"/>
    <property type="match status" value="1"/>
</dbReference>
<dbReference type="InterPro" id="IPR044666">
    <property type="entry name" value="Cyclophilin_A-like"/>
</dbReference>
<dbReference type="PRINTS" id="PR00153">
    <property type="entry name" value="CSAPPISMRASE"/>
</dbReference>
<evidence type="ECO:0000259" key="5">
    <source>
        <dbReference type="PROSITE" id="PS50072"/>
    </source>
</evidence>
<feature type="domain" description="PPIase cyclophilin-type" evidence="5">
    <location>
        <begin position="52"/>
        <end position="232"/>
    </location>
</feature>
<evidence type="ECO:0000256" key="1">
    <source>
        <dbReference type="ARBA" id="ARBA00007365"/>
    </source>
</evidence>
<dbReference type="InterPro" id="IPR029000">
    <property type="entry name" value="Cyclophilin-like_dom_sf"/>
</dbReference>
<dbReference type="EC" id="5.2.1.8" evidence="4"/>
<dbReference type="SUPFAM" id="SSF50891">
    <property type="entry name" value="Cyclophilin-like"/>
    <property type="match status" value="1"/>
</dbReference>
<protein>
    <recommendedName>
        <fullName evidence="4">Peptidyl-prolyl cis-trans isomerase</fullName>
        <shortName evidence="4">PPIase</shortName>
        <ecNumber evidence="4">5.2.1.8</ecNumber>
    </recommendedName>
</protein>
<accession>A0A379MP02</accession>
<dbReference type="PANTHER" id="PTHR45625:SF4">
    <property type="entry name" value="PEPTIDYLPROLYL ISOMERASE DOMAIN AND WD REPEAT-CONTAINING PROTEIN 1"/>
    <property type="match status" value="1"/>
</dbReference>
<dbReference type="CDD" id="cd00317">
    <property type="entry name" value="cyclophilin"/>
    <property type="match status" value="1"/>
</dbReference>
<proteinExistence type="inferred from homology"/>
<dbReference type="AlphaFoldDB" id="A0A379MP02"/>
<evidence type="ECO:0000256" key="3">
    <source>
        <dbReference type="ARBA" id="ARBA00023235"/>
    </source>
</evidence>
<dbReference type="GO" id="GO:0006457">
    <property type="term" value="P:protein folding"/>
    <property type="evidence" value="ECO:0007669"/>
    <property type="project" value="InterPro"/>
</dbReference>
<evidence type="ECO:0000313" key="6">
    <source>
        <dbReference type="EMBL" id="SUE33186.1"/>
    </source>
</evidence>
<dbReference type="Gene3D" id="2.40.100.10">
    <property type="entry name" value="Cyclophilin-like"/>
    <property type="match status" value="1"/>
</dbReference>
<comment type="catalytic activity">
    <reaction evidence="4">
        <text>[protein]-peptidylproline (omega=180) = [protein]-peptidylproline (omega=0)</text>
        <dbReference type="Rhea" id="RHEA:16237"/>
        <dbReference type="Rhea" id="RHEA-COMP:10747"/>
        <dbReference type="Rhea" id="RHEA-COMP:10748"/>
        <dbReference type="ChEBI" id="CHEBI:83833"/>
        <dbReference type="ChEBI" id="CHEBI:83834"/>
        <dbReference type="EC" id="5.2.1.8"/>
    </reaction>
</comment>
<name>A0A379MP02_9BACT</name>
<dbReference type="STRING" id="880526.GCA_000427365_01059"/>
<dbReference type="PANTHER" id="PTHR45625">
    <property type="entry name" value="PEPTIDYL-PROLYL CIS-TRANS ISOMERASE-RELATED"/>
    <property type="match status" value="1"/>
</dbReference>
<dbReference type="InterPro" id="IPR020892">
    <property type="entry name" value="Cyclophilin-type_PPIase_CS"/>
</dbReference>
<keyword evidence="7" id="KW-1185">Reference proteome</keyword>
<dbReference type="InterPro" id="IPR002130">
    <property type="entry name" value="Cyclophilin-type_PPIase_dom"/>
</dbReference>
<dbReference type="PROSITE" id="PS00170">
    <property type="entry name" value="CSA_PPIASE_1"/>
    <property type="match status" value="1"/>
</dbReference>